<dbReference type="Pfam" id="PF04542">
    <property type="entry name" value="Sigma70_r2"/>
    <property type="match status" value="1"/>
</dbReference>
<dbReference type="InterPro" id="IPR013249">
    <property type="entry name" value="RNA_pol_sigma70_r4_t2"/>
</dbReference>
<keyword evidence="2 6" id="KW-0805">Transcription regulation</keyword>
<dbReference type="SUPFAM" id="SSF88659">
    <property type="entry name" value="Sigma3 and sigma4 domains of RNA polymerase sigma factors"/>
    <property type="match status" value="1"/>
</dbReference>
<reference evidence="9" key="1">
    <citation type="journal article" date="2021" name="Front. Microbiol.">
        <title>Comprehensive Comparative Genomics and Phenotyping of Methylobacterium Species.</title>
        <authorList>
            <person name="Alessa O."/>
            <person name="Ogura Y."/>
            <person name="Fujitani Y."/>
            <person name="Takami H."/>
            <person name="Hayashi T."/>
            <person name="Sahin N."/>
            <person name="Tani A."/>
        </authorList>
    </citation>
    <scope>NUCLEOTIDE SEQUENCE</scope>
    <source>
        <strain evidence="9">DSM 17168</strain>
    </source>
</reference>
<dbReference type="Gene3D" id="1.10.10.10">
    <property type="entry name" value="Winged helix-like DNA-binding domain superfamily/Winged helix DNA-binding domain"/>
    <property type="match status" value="1"/>
</dbReference>
<organism evidence="9 10">
    <name type="scientific">Methylobacterium isbiliense</name>
    <dbReference type="NCBI Taxonomy" id="315478"/>
    <lineage>
        <taxon>Bacteria</taxon>
        <taxon>Pseudomonadati</taxon>
        <taxon>Pseudomonadota</taxon>
        <taxon>Alphaproteobacteria</taxon>
        <taxon>Hyphomicrobiales</taxon>
        <taxon>Methylobacteriaceae</taxon>
        <taxon>Methylobacterium</taxon>
    </lineage>
</organism>
<protein>
    <recommendedName>
        <fullName evidence="6">RNA polymerase sigma factor</fullName>
    </recommendedName>
</protein>
<dbReference type="PANTHER" id="PTHR43133:SF25">
    <property type="entry name" value="RNA POLYMERASE SIGMA FACTOR RFAY-RELATED"/>
    <property type="match status" value="1"/>
</dbReference>
<evidence type="ECO:0000313" key="9">
    <source>
        <dbReference type="EMBL" id="GJD99400.1"/>
    </source>
</evidence>
<evidence type="ECO:0000256" key="4">
    <source>
        <dbReference type="ARBA" id="ARBA00023125"/>
    </source>
</evidence>
<reference evidence="9" key="2">
    <citation type="submission" date="2021-08" db="EMBL/GenBank/DDBJ databases">
        <authorList>
            <person name="Tani A."/>
            <person name="Ola A."/>
            <person name="Ogura Y."/>
            <person name="Katsura K."/>
            <person name="Hayashi T."/>
        </authorList>
    </citation>
    <scope>NUCLEOTIDE SEQUENCE</scope>
    <source>
        <strain evidence="9">DSM 17168</strain>
    </source>
</reference>
<proteinExistence type="inferred from homology"/>
<dbReference type="Proteomes" id="UP001055153">
    <property type="component" value="Unassembled WGS sequence"/>
</dbReference>
<dbReference type="PANTHER" id="PTHR43133">
    <property type="entry name" value="RNA POLYMERASE ECF-TYPE SIGMA FACTO"/>
    <property type="match status" value="1"/>
</dbReference>
<comment type="caution">
    <text evidence="9">The sequence shown here is derived from an EMBL/GenBank/DDBJ whole genome shotgun (WGS) entry which is preliminary data.</text>
</comment>
<dbReference type="Gene3D" id="1.10.1740.10">
    <property type="match status" value="1"/>
</dbReference>
<feature type="domain" description="RNA polymerase sigma-70 region 2" evidence="7">
    <location>
        <begin position="94"/>
        <end position="156"/>
    </location>
</feature>
<evidence type="ECO:0000256" key="2">
    <source>
        <dbReference type="ARBA" id="ARBA00023015"/>
    </source>
</evidence>
<keyword evidence="4 6" id="KW-0238">DNA-binding</keyword>
<gene>
    <name evidence="9" type="ORF">GMJLKIPL_1317</name>
</gene>
<evidence type="ECO:0000256" key="6">
    <source>
        <dbReference type="RuleBase" id="RU000716"/>
    </source>
</evidence>
<keyword evidence="5 6" id="KW-0804">Transcription</keyword>
<keyword evidence="3 6" id="KW-0731">Sigma factor</keyword>
<dbReference type="InterPro" id="IPR036388">
    <property type="entry name" value="WH-like_DNA-bd_sf"/>
</dbReference>
<evidence type="ECO:0000259" key="8">
    <source>
        <dbReference type="Pfam" id="PF08281"/>
    </source>
</evidence>
<comment type="similarity">
    <text evidence="1 6">Belongs to the sigma-70 factor family. ECF subfamily.</text>
</comment>
<dbReference type="InterPro" id="IPR039425">
    <property type="entry name" value="RNA_pol_sigma-70-like"/>
</dbReference>
<sequence length="251" mass="27534">MNKPAKSVMSLDQASLTTPDESAVLAPVPPADLRPPLPGYLREHLGKQLRAFYAALVAESQPAALLDLTAKLERVLAERPAADPRFRDDLLAALPALRAFAVSLTGNVAQADDLVQETLLRAWQKQDRFEPGTNLNAWLFTILRNQFYTTCRKRRREVEDVDGAAAQRLVALPDQEDGIELRDVWDRLGRLPPLQREALLLIATQGLTYEAAARLMGCQVGTVKSRVNRARAALAAALDLEGGRLGRSLAP</sequence>
<evidence type="ECO:0000256" key="1">
    <source>
        <dbReference type="ARBA" id="ARBA00010641"/>
    </source>
</evidence>
<dbReference type="InterPro" id="IPR007627">
    <property type="entry name" value="RNA_pol_sigma70_r2"/>
</dbReference>
<dbReference type="InterPro" id="IPR000838">
    <property type="entry name" value="RNA_pol_sigma70_ECF_CS"/>
</dbReference>
<dbReference type="NCBIfam" id="TIGR02937">
    <property type="entry name" value="sigma70-ECF"/>
    <property type="match status" value="1"/>
</dbReference>
<dbReference type="Pfam" id="PF08281">
    <property type="entry name" value="Sigma70_r4_2"/>
    <property type="match status" value="1"/>
</dbReference>
<dbReference type="InterPro" id="IPR013325">
    <property type="entry name" value="RNA_pol_sigma_r2"/>
</dbReference>
<dbReference type="InterPro" id="IPR013324">
    <property type="entry name" value="RNA_pol_sigma_r3/r4-like"/>
</dbReference>
<name>A0ABQ4SAA2_9HYPH</name>
<dbReference type="PROSITE" id="PS01063">
    <property type="entry name" value="SIGMA70_ECF"/>
    <property type="match status" value="1"/>
</dbReference>
<dbReference type="InterPro" id="IPR014284">
    <property type="entry name" value="RNA_pol_sigma-70_dom"/>
</dbReference>
<dbReference type="EMBL" id="BPQQ01000016">
    <property type="protein sequence ID" value="GJD99400.1"/>
    <property type="molecule type" value="Genomic_DNA"/>
</dbReference>
<evidence type="ECO:0000256" key="5">
    <source>
        <dbReference type="ARBA" id="ARBA00023163"/>
    </source>
</evidence>
<evidence type="ECO:0000313" key="10">
    <source>
        <dbReference type="Proteomes" id="UP001055153"/>
    </source>
</evidence>
<dbReference type="SUPFAM" id="SSF88946">
    <property type="entry name" value="Sigma2 domain of RNA polymerase sigma factors"/>
    <property type="match status" value="1"/>
</dbReference>
<evidence type="ECO:0000259" key="7">
    <source>
        <dbReference type="Pfam" id="PF04542"/>
    </source>
</evidence>
<feature type="domain" description="RNA polymerase sigma factor 70 region 4 type 2" evidence="8">
    <location>
        <begin position="182"/>
        <end position="234"/>
    </location>
</feature>
<evidence type="ECO:0000256" key="3">
    <source>
        <dbReference type="ARBA" id="ARBA00023082"/>
    </source>
</evidence>
<accession>A0ABQ4SAA2</accession>
<keyword evidence="10" id="KW-1185">Reference proteome</keyword>